<evidence type="ECO:0000259" key="10">
    <source>
        <dbReference type="Pfam" id="PF05922"/>
    </source>
</evidence>
<keyword evidence="2 6" id="KW-0645">Protease</keyword>
<accession>A0A383VM52</accession>
<dbReference type="Gene3D" id="3.50.30.30">
    <property type="match status" value="1"/>
</dbReference>
<dbReference type="GO" id="GO:0006508">
    <property type="term" value="P:proteolysis"/>
    <property type="evidence" value="ECO:0007669"/>
    <property type="project" value="UniProtKB-KW"/>
</dbReference>
<dbReference type="STRING" id="3088.A0A383VM52"/>
<dbReference type="Pfam" id="PF17766">
    <property type="entry name" value="fn3_6"/>
    <property type="match status" value="1"/>
</dbReference>
<dbReference type="Pfam" id="PF00082">
    <property type="entry name" value="Peptidase_S8"/>
    <property type="match status" value="1"/>
</dbReference>
<dbReference type="InterPro" id="IPR000209">
    <property type="entry name" value="Peptidase_S8/S53_dom"/>
</dbReference>
<evidence type="ECO:0000313" key="13">
    <source>
        <dbReference type="Proteomes" id="UP000256970"/>
    </source>
</evidence>
<dbReference type="PANTHER" id="PTHR10795">
    <property type="entry name" value="PROPROTEIN CONVERTASE SUBTILISIN/KEXIN"/>
    <property type="match status" value="1"/>
</dbReference>
<dbReference type="Gene3D" id="2.60.40.2310">
    <property type="match status" value="1"/>
</dbReference>
<sequence>MASAAYGRNDDDNMQQKVERQRAQQRLAASLPSSYIVQLKTAPLSAYSGGVSGLAATASAGGGRLDVSSAAAAAYAAHVNAQSAAVAAQAGLQPSSIGYKYQTTLAGFLVKNPSDSELAALRRNRNVARVERNELVHTMTDASIRFLGLAGPAQDGSGGMWDRLRPSPATLGTASAGEGMVVGIIDTGYSPGHPSFAADASYSNPTRRRAKTFNTTCQEGQGFPTSTCNLKVIGCKFFYRGMGNESTIATNYPNETLSCSDSAGHGSHTASTAAGNWGVAVPGDKYGPQWTAKLSGAAPRARIVSYKALWGGSGTAADIIAALEAAVQDGVDVINYSVGSSQGESLRDIISEAFMQAARAGILCVASAGNDGDTGTVTNSMPWAVTVAASTHDRTLSARFSVSGSDFVGASVNRKGVGPAPAVLAVAAAKEGANLTEANLCYANTLNPALVTGKIVICDRGIIPRVDKSKNVAAAGGVGMVMLNTPDTPDNTVADTHSVPSAHLKAAYRDPVRQLASQPDAFGVITEFFPAYGNTAPQMAAFSSRGPTRAAGGRLLKPDITAPGQDILAAWAPRQDFNPNFAIVSGTSMSSPHMAGIAALLRQRFPRWSPMAIKSAMMTSAYQTTRTGNSGQVFGDPFDFGAGHVDPLKALNPGLVFDSKFEDWQNFLCGVERKPEDTWCSVCDASPSKCNPDNFNAPSISLPDLQPGLKRSFTRVVQNVELGRNATFTASVSFNPGNASAYLSAEVSPATFTVNRGRIQTLTISITVKPGAPFGTYMFGAITWTSNLGSTARIPLAVKTVPFATVPASVTLSTAQQPSISGSYSVTAAFSGTLELTAYGAVPAVVATGTASDKPGFLGFSVPEGLAYARFALFAQDYSGNPELDLFVFNPTLTAVWQSAQPGSDEAVLMRNPSPGQYILQVYANYSSTAIPELKYNLYAWFIPANSSSSSNSSSGTSLKLSSPTVEVTQGVPAQVSVSCSGMNMTVEAWQPLQRYMGLVEYRTTVGSAGGAGGKQLLGTTAVVMQPL</sequence>
<dbReference type="GO" id="GO:0004252">
    <property type="term" value="F:serine-type endopeptidase activity"/>
    <property type="evidence" value="ECO:0007669"/>
    <property type="project" value="UniProtKB-UniRule"/>
</dbReference>
<evidence type="ECO:0000256" key="2">
    <source>
        <dbReference type="ARBA" id="ARBA00022670"/>
    </source>
</evidence>
<dbReference type="InterPro" id="IPR023828">
    <property type="entry name" value="Peptidase_S8_Ser-AS"/>
</dbReference>
<dbReference type="PRINTS" id="PR00723">
    <property type="entry name" value="SUBTILISIN"/>
</dbReference>
<evidence type="ECO:0000256" key="1">
    <source>
        <dbReference type="ARBA" id="ARBA00011073"/>
    </source>
</evidence>
<evidence type="ECO:0000259" key="8">
    <source>
        <dbReference type="Pfam" id="PF00082"/>
    </source>
</evidence>
<feature type="domain" description="Peptidase S8/S53" evidence="8">
    <location>
        <begin position="177"/>
        <end position="643"/>
    </location>
</feature>
<feature type="active site" description="Charge relay system" evidence="5 6">
    <location>
        <position position="186"/>
    </location>
</feature>
<keyword evidence="13" id="KW-1185">Reference proteome</keyword>
<feature type="active site" description="Charge relay system" evidence="5 6">
    <location>
        <position position="588"/>
    </location>
</feature>
<dbReference type="InterPro" id="IPR015500">
    <property type="entry name" value="Peptidase_S8_subtilisin-rel"/>
</dbReference>
<feature type="domain" description="Subtilisin-like protease fibronectin type-III" evidence="11">
    <location>
        <begin position="694"/>
        <end position="798"/>
    </location>
</feature>
<dbReference type="AlphaFoldDB" id="A0A383VM52"/>
<evidence type="ECO:0000313" key="12">
    <source>
        <dbReference type="EMBL" id="SZX65899.1"/>
    </source>
</evidence>
<dbReference type="CDD" id="cd02120">
    <property type="entry name" value="PA_subtilisin_like"/>
    <property type="match status" value="1"/>
</dbReference>
<feature type="region of interest" description="Disordered" evidence="7">
    <location>
        <begin position="1"/>
        <end position="22"/>
    </location>
</feature>
<dbReference type="Gene3D" id="3.40.50.200">
    <property type="entry name" value="Peptidase S8/S53 domain"/>
    <property type="match status" value="1"/>
</dbReference>
<evidence type="ECO:0000256" key="7">
    <source>
        <dbReference type="SAM" id="MobiDB-lite"/>
    </source>
</evidence>
<name>A0A383VM52_TETOB</name>
<feature type="active site" description="Charge relay system" evidence="5 6">
    <location>
        <position position="265"/>
    </location>
</feature>
<dbReference type="EMBL" id="FNXT01000671">
    <property type="protein sequence ID" value="SZX65899.1"/>
    <property type="molecule type" value="Genomic_DNA"/>
</dbReference>
<dbReference type="Pfam" id="PF02225">
    <property type="entry name" value="PA"/>
    <property type="match status" value="1"/>
</dbReference>
<keyword evidence="4 6" id="KW-0720">Serine protease</keyword>
<evidence type="ECO:0000256" key="3">
    <source>
        <dbReference type="ARBA" id="ARBA00022801"/>
    </source>
</evidence>
<reference evidence="12 13" key="1">
    <citation type="submission" date="2016-10" db="EMBL/GenBank/DDBJ databases">
        <authorList>
            <person name="Cai Z."/>
        </authorList>
    </citation>
    <scope>NUCLEOTIDE SEQUENCE [LARGE SCALE GENOMIC DNA]</scope>
</reference>
<evidence type="ECO:0000259" key="11">
    <source>
        <dbReference type="Pfam" id="PF17766"/>
    </source>
</evidence>
<organism evidence="12 13">
    <name type="scientific">Tetradesmus obliquus</name>
    <name type="common">Green alga</name>
    <name type="synonym">Acutodesmus obliquus</name>
    <dbReference type="NCBI Taxonomy" id="3088"/>
    <lineage>
        <taxon>Eukaryota</taxon>
        <taxon>Viridiplantae</taxon>
        <taxon>Chlorophyta</taxon>
        <taxon>core chlorophytes</taxon>
        <taxon>Chlorophyceae</taxon>
        <taxon>CS clade</taxon>
        <taxon>Sphaeropleales</taxon>
        <taxon>Scenedesmaceae</taxon>
        <taxon>Tetradesmus</taxon>
    </lineage>
</organism>
<evidence type="ECO:0008006" key="14">
    <source>
        <dbReference type="Google" id="ProtNLM"/>
    </source>
</evidence>
<dbReference type="Proteomes" id="UP000256970">
    <property type="component" value="Unassembled WGS sequence"/>
</dbReference>
<evidence type="ECO:0000259" key="9">
    <source>
        <dbReference type="Pfam" id="PF02225"/>
    </source>
</evidence>
<dbReference type="InterPro" id="IPR046450">
    <property type="entry name" value="PA_dom_sf"/>
</dbReference>
<dbReference type="PROSITE" id="PS51892">
    <property type="entry name" value="SUBTILASE"/>
    <property type="match status" value="1"/>
</dbReference>
<dbReference type="InterPro" id="IPR003137">
    <property type="entry name" value="PA_domain"/>
</dbReference>
<dbReference type="InterPro" id="IPR010259">
    <property type="entry name" value="S8pro/Inhibitor_I9"/>
</dbReference>
<evidence type="ECO:0000256" key="6">
    <source>
        <dbReference type="PROSITE-ProRule" id="PRU01240"/>
    </source>
</evidence>
<keyword evidence="3 6" id="KW-0378">Hydrolase</keyword>
<dbReference type="Gene3D" id="2.60.120.380">
    <property type="match status" value="1"/>
</dbReference>
<gene>
    <name evidence="12" type="ORF">BQ4739_LOCUS6363</name>
</gene>
<comment type="similarity">
    <text evidence="1 6">Belongs to the peptidase S8 family.</text>
</comment>
<feature type="domain" description="Inhibitor I9" evidence="10">
    <location>
        <begin position="34"/>
        <end position="139"/>
    </location>
</feature>
<dbReference type="InterPro" id="IPR036852">
    <property type="entry name" value="Peptidase_S8/S53_dom_sf"/>
</dbReference>
<dbReference type="PROSITE" id="PS00138">
    <property type="entry name" value="SUBTILASE_SER"/>
    <property type="match status" value="1"/>
</dbReference>
<protein>
    <recommendedName>
        <fullName evidence="14">Peptidase S8/S53 domain-containing protein</fullName>
    </recommendedName>
</protein>
<evidence type="ECO:0000256" key="4">
    <source>
        <dbReference type="ARBA" id="ARBA00022825"/>
    </source>
</evidence>
<feature type="domain" description="PA" evidence="9">
    <location>
        <begin position="437"/>
        <end position="505"/>
    </location>
</feature>
<dbReference type="InterPro" id="IPR041469">
    <property type="entry name" value="Subtilisin-like_FN3"/>
</dbReference>
<proteinExistence type="inferred from homology"/>
<dbReference type="InterPro" id="IPR045051">
    <property type="entry name" value="SBT"/>
</dbReference>
<evidence type="ECO:0000256" key="5">
    <source>
        <dbReference type="PIRSR" id="PIRSR615500-1"/>
    </source>
</evidence>
<dbReference type="SUPFAM" id="SSF52025">
    <property type="entry name" value="PA domain"/>
    <property type="match status" value="1"/>
</dbReference>
<dbReference type="Pfam" id="PF05922">
    <property type="entry name" value="Inhibitor_I9"/>
    <property type="match status" value="1"/>
</dbReference>
<dbReference type="SUPFAM" id="SSF52743">
    <property type="entry name" value="Subtilisin-like"/>
    <property type="match status" value="1"/>
</dbReference>